<protein>
    <recommendedName>
        <fullName evidence="4">PEP-CTERM protein-sorting domain-containing protein</fullName>
    </recommendedName>
</protein>
<dbReference type="OrthoDB" id="257873at2"/>
<gene>
    <name evidence="2" type="ORF">I41_39790</name>
</gene>
<feature type="chain" id="PRO_5021912805" description="PEP-CTERM protein-sorting domain-containing protein" evidence="1">
    <location>
        <begin position="35"/>
        <end position="281"/>
    </location>
</feature>
<keyword evidence="1" id="KW-0732">Signal</keyword>
<dbReference type="KEGG" id="llh:I41_39790"/>
<dbReference type="RefSeq" id="WP_145434507.1">
    <property type="nucleotide sequence ID" value="NZ_CP036339.1"/>
</dbReference>
<keyword evidence="3" id="KW-1185">Reference proteome</keyword>
<dbReference type="AlphaFoldDB" id="A0A517U2C9"/>
<feature type="signal peptide" evidence="1">
    <location>
        <begin position="1"/>
        <end position="34"/>
    </location>
</feature>
<evidence type="ECO:0000313" key="2">
    <source>
        <dbReference type="EMBL" id="QDT74777.1"/>
    </source>
</evidence>
<name>A0A517U2C9_9BACT</name>
<reference evidence="2 3" key="1">
    <citation type="submission" date="2019-02" db="EMBL/GenBank/DDBJ databases">
        <title>Deep-cultivation of Planctomycetes and their phenomic and genomic characterization uncovers novel biology.</title>
        <authorList>
            <person name="Wiegand S."/>
            <person name="Jogler M."/>
            <person name="Boedeker C."/>
            <person name="Pinto D."/>
            <person name="Vollmers J."/>
            <person name="Rivas-Marin E."/>
            <person name="Kohn T."/>
            <person name="Peeters S.H."/>
            <person name="Heuer A."/>
            <person name="Rast P."/>
            <person name="Oberbeckmann S."/>
            <person name="Bunk B."/>
            <person name="Jeske O."/>
            <person name="Meyerdierks A."/>
            <person name="Storesund J.E."/>
            <person name="Kallscheuer N."/>
            <person name="Luecker S."/>
            <person name="Lage O.M."/>
            <person name="Pohl T."/>
            <person name="Merkel B.J."/>
            <person name="Hornburger P."/>
            <person name="Mueller R.-W."/>
            <person name="Bruemmer F."/>
            <person name="Labrenz M."/>
            <person name="Spormann A.M."/>
            <person name="Op den Camp H."/>
            <person name="Overmann J."/>
            <person name="Amann R."/>
            <person name="Jetten M.S.M."/>
            <person name="Mascher T."/>
            <person name="Medema M.H."/>
            <person name="Devos D.P."/>
            <person name="Kaster A.-K."/>
            <person name="Ovreas L."/>
            <person name="Rohde M."/>
            <person name="Galperin M.Y."/>
            <person name="Jogler C."/>
        </authorList>
    </citation>
    <scope>NUCLEOTIDE SEQUENCE [LARGE SCALE GENOMIC DNA]</scope>
    <source>
        <strain evidence="2 3">I41</strain>
    </source>
</reference>
<evidence type="ECO:0008006" key="4">
    <source>
        <dbReference type="Google" id="ProtNLM"/>
    </source>
</evidence>
<evidence type="ECO:0000256" key="1">
    <source>
        <dbReference type="SAM" id="SignalP"/>
    </source>
</evidence>
<accession>A0A517U2C9</accession>
<proteinExistence type="predicted"/>
<dbReference type="EMBL" id="CP036339">
    <property type="protein sequence ID" value="QDT74777.1"/>
    <property type="molecule type" value="Genomic_DNA"/>
</dbReference>
<evidence type="ECO:0000313" key="3">
    <source>
        <dbReference type="Proteomes" id="UP000317909"/>
    </source>
</evidence>
<organism evidence="2 3">
    <name type="scientific">Lacipirellula limnantheis</name>
    <dbReference type="NCBI Taxonomy" id="2528024"/>
    <lineage>
        <taxon>Bacteria</taxon>
        <taxon>Pseudomonadati</taxon>
        <taxon>Planctomycetota</taxon>
        <taxon>Planctomycetia</taxon>
        <taxon>Pirellulales</taxon>
        <taxon>Lacipirellulaceae</taxon>
        <taxon>Lacipirellula</taxon>
    </lineage>
</organism>
<sequence precursor="true">MSRVNIIGRVRQFACLLGVALAVAAGLSGGEAHAVVPTPTGFTLQMSPYARVLEYVGTPEFMDVLWQESCDNPHLRVRARNKPALMLTNNADSAAPITSFTLSIDASQPYLFGTGDLVSDNFTNLIKDTIYTDSGVSITGSSLSPDGKTLTVNFDGLTAGKKAIFNVDLDAEDPGMFPFPDYRMVLLGAPYPGENPTDPGSYSATFTNAASPVPNAQTLTGEFEQMTETPTYHDMVIRPYGVMDKLEIITGGGEIPEPNSFVLAIGGLTALAVRRIRRAAA</sequence>
<dbReference type="Proteomes" id="UP000317909">
    <property type="component" value="Chromosome"/>
</dbReference>